<dbReference type="RefSeq" id="WP_301414969.1">
    <property type="nucleotide sequence ID" value="NZ_CP098023.1"/>
</dbReference>
<evidence type="ECO:0000256" key="11">
    <source>
        <dbReference type="PROSITE-ProRule" id="PRU01363"/>
    </source>
</evidence>
<evidence type="ECO:0000256" key="12">
    <source>
        <dbReference type="RuleBase" id="RU003707"/>
    </source>
</evidence>
<feature type="active site" description="Proton donor; for dehydratase activity" evidence="11">
    <location>
        <position position="1445"/>
    </location>
</feature>
<feature type="region of interest" description="N-terminal hotdog fold" evidence="11">
    <location>
        <begin position="1246"/>
        <end position="1369"/>
    </location>
</feature>
<dbReference type="InterPro" id="IPR006162">
    <property type="entry name" value="Ppantetheine_attach_site"/>
</dbReference>
<dbReference type="Proteomes" id="UP001321520">
    <property type="component" value="Chromosome"/>
</dbReference>
<dbReference type="InterPro" id="IPR001753">
    <property type="entry name" value="Enoyl-CoA_hydra/iso"/>
</dbReference>
<reference evidence="16 17" key="1">
    <citation type="submission" date="2022-05" db="EMBL/GenBank/DDBJ databases">
        <title>Microbulbifer sp. nov., isolated from sponge.</title>
        <authorList>
            <person name="Gao L."/>
        </authorList>
    </citation>
    <scope>NUCLEOTIDE SEQUENCE [LARGE SCALE GENOMIC DNA]</scope>
    <source>
        <strain evidence="16 17">MI-G</strain>
    </source>
</reference>
<dbReference type="InterPro" id="IPR020841">
    <property type="entry name" value="PKS_Beta-ketoAc_synthase_dom"/>
</dbReference>
<feature type="active site" description="Proton acceptor; for dehydratase activity" evidence="11">
    <location>
        <position position="1275"/>
    </location>
</feature>
<dbReference type="InterPro" id="IPR018376">
    <property type="entry name" value="Enoyl-CoA_hyd/isom_CS"/>
</dbReference>
<dbReference type="Pfam" id="PF00109">
    <property type="entry name" value="ketoacyl-synt"/>
    <property type="match status" value="3"/>
</dbReference>
<evidence type="ECO:0000259" key="13">
    <source>
        <dbReference type="PROSITE" id="PS50075"/>
    </source>
</evidence>
<dbReference type="InterPro" id="IPR013968">
    <property type="entry name" value="PKS_KR"/>
</dbReference>
<comment type="similarity">
    <text evidence="4">Belongs to the short-chain dehydrogenases/reductases (SDR) family.</text>
</comment>
<dbReference type="Gene3D" id="1.10.1200.10">
    <property type="entry name" value="ACP-like"/>
    <property type="match status" value="4"/>
</dbReference>
<dbReference type="InterPro" id="IPR042104">
    <property type="entry name" value="PKS_dehydratase_sf"/>
</dbReference>
<dbReference type="PROSITE" id="PS52004">
    <property type="entry name" value="KS3_2"/>
    <property type="match status" value="3"/>
</dbReference>
<dbReference type="Pfam" id="PF21089">
    <property type="entry name" value="PKS_DH_N"/>
    <property type="match status" value="2"/>
</dbReference>
<evidence type="ECO:0000256" key="8">
    <source>
        <dbReference type="ARBA" id="ARBA00022679"/>
    </source>
</evidence>
<dbReference type="SUPFAM" id="SSF51735">
    <property type="entry name" value="NAD(P)-binding Rossmann-fold domains"/>
    <property type="match status" value="1"/>
</dbReference>
<comment type="pathway">
    <text evidence="3">Lipid metabolism; fatty acid biosynthesis.</text>
</comment>
<feature type="active site" description="Proton acceptor; for dehydratase activity" evidence="11">
    <location>
        <position position="4699"/>
    </location>
</feature>
<dbReference type="Gene3D" id="6.20.390.20">
    <property type="match status" value="1"/>
</dbReference>
<dbReference type="SUPFAM" id="SSF53901">
    <property type="entry name" value="Thiolase-like"/>
    <property type="match status" value="3"/>
</dbReference>
<dbReference type="PROSITE" id="PS52019">
    <property type="entry name" value="PKS_MFAS_DH"/>
    <property type="match status" value="2"/>
</dbReference>
<dbReference type="Pfam" id="PF00550">
    <property type="entry name" value="PP-binding"/>
    <property type="match status" value="4"/>
</dbReference>
<name>A0ABY9E9Z5_9GAMM</name>
<dbReference type="InterPro" id="IPR049552">
    <property type="entry name" value="PKS_DH_N"/>
</dbReference>
<dbReference type="Pfam" id="PF13738">
    <property type="entry name" value="Pyr_redox_3"/>
    <property type="match status" value="1"/>
</dbReference>
<dbReference type="SMART" id="SM00823">
    <property type="entry name" value="PKS_PP"/>
    <property type="match status" value="4"/>
</dbReference>
<keyword evidence="17" id="KW-1185">Reference proteome</keyword>
<keyword evidence="5" id="KW-0596">Phosphopantetheine</keyword>
<keyword evidence="8" id="KW-0808">Transferase</keyword>
<dbReference type="Gene3D" id="1.10.1240.100">
    <property type="match status" value="3"/>
</dbReference>
<evidence type="ECO:0000256" key="10">
    <source>
        <dbReference type="ARBA" id="ARBA00049556"/>
    </source>
</evidence>
<comment type="subcellular location">
    <subcellularLocation>
        <location evidence="1">Cytoplasm</location>
    </subcellularLocation>
</comment>
<dbReference type="InterPro" id="IPR049551">
    <property type="entry name" value="PKS_DH_C"/>
</dbReference>
<feature type="domain" description="PKS/mFAS DH" evidence="15">
    <location>
        <begin position="4670"/>
        <end position="4957"/>
    </location>
</feature>
<evidence type="ECO:0000256" key="9">
    <source>
        <dbReference type="ARBA" id="ARBA00022737"/>
    </source>
</evidence>
<dbReference type="Pfam" id="PF00378">
    <property type="entry name" value="ECH_1"/>
    <property type="match status" value="1"/>
</dbReference>
<dbReference type="PANTHER" id="PTHR43775">
    <property type="entry name" value="FATTY ACID SYNTHASE"/>
    <property type="match status" value="1"/>
</dbReference>
<evidence type="ECO:0000256" key="3">
    <source>
        <dbReference type="ARBA" id="ARBA00005194"/>
    </source>
</evidence>
<comment type="similarity">
    <text evidence="12">Belongs to the enoyl-CoA hydratase/isomerase family.</text>
</comment>
<accession>A0ABY9E9Z5</accession>
<feature type="domain" description="Ketosynthase family 3 (KS3)" evidence="14">
    <location>
        <begin position="625"/>
        <end position="1059"/>
    </location>
</feature>
<feature type="domain" description="Ketosynthase family 3 (KS3)" evidence="14">
    <location>
        <begin position="2119"/>
        <end position="2556"/>
    </location>
</feature>
<protein>
    <submittedName>
        <fullName evidence="16">Polyketide synthase dehydratase domain-containing protein</fullName>
    </submittedName>
</protein>
<keyword evidence="9" id="KW-0677">Repeat</keyword>
<feature type="domain" description="Carrier" evidence="13">
    <location>
        <begin position="3924"/>
        <end position="3998"/>
    </location>
</feature>
<comment type="catalytic activity">
    <reaction evidence="10">
        <text>a (3S)-3-hydroxyacyl-CoA + NAD(+) = a 3-oxoacyl-CoA + NADH + H(+)</text>
        <dbReference type="Rhea" id="RHEA:22432"/>
        <dbReference type="ChEBI" id="CHEBI:15378"/>
        <dbReference type="ChEBI" id="CHEBI:57318"/>
        <dbReference type="ChEBI" id="CHEBI:57540"/>
        <dbReference type="ChEBI" id="CHEBI:57945"/>
        <dbReference type="ChEBI" id="CHEBI:90726"/>
        <dbReference type="EC" id="1.1.1.35"/>
    </reaction>
</comment>
<dbReference type="EMBL" id="CP098023">
    <property type="protein sequence ID" value="WKD49181.1"/>
    <property type="molecule type" value="Genomic_DNA"/>
</dbReference>
<dbReference type="Gene3D" id="3.10.129.110">
    <property type="entry name" value="Polyketide synthase dehydratase"/>
    <property type="match status" value="2"/>
</dbReference>
<evidence type="ECO:0000256" key="5">
    <source>
        <dbReference type="ARBA" id="ARBA00022450"/>
    </source>
</evidence>
<evidence type="ECO:0000256" key="6">
    <source>
        <dbReference type="ARBA" id="ARBA00022490"/>
    </source>
</evidence>
<dbReference type="InterPro" id="IPR009081">
    <property type="entry name" value="PP-bd_ACP"/>
</dbReference>
<dbReference type="CDD" id="cd06558">
    <property type="entry name" value="crotonase-like"/>
    <property type="match status" value="1"/>
</dbReference>
<dbReference type="InterPro" id="IPR016039">
    <property type="entry name" value="Thiolase-like"/>
</dbReference>
<sequence length="4990" mass="550109">MSSVIRKKVVIVGAGLSGICMGIALKQRGIDFVILEKTDTVAGTWSQNRYPGCGCDIPMFAYCYSFEQFVGPAWPKQPLILDYFERCVDKYGLGEHIIFHALVQQAAYNDERSQWQVTCKDKRQFQGQYLVNGTGQLNTPFIPQFKGMESFCNPLHHSAQYPQELDLSGCQVGVIGNGASALQVIEALQSQVESLCVFARSAKYIFPRVSYSDITLKKMAADPQYWQAMRQQFFDNQDGYRKLLDNFPEFDPFDANSRVAELYAQSASVNFSEFFSFYQWLDQAGLRPGYPTGCSRPLASHTYHQALRQPNVQIITDTISHFNSTAIHTYKSQYPLDAVIFATGFQLNNLIPPYQITDSSGNSLEQAWQHHPVTYLGISTPGFPNLFFLYGPNTNTNSSSVTEFVECQVDYICRLIELQAQSGSPAIEVRREVSEEYYQWVQHRSAQASENAACSSWYKNADNINISTFPGGLREYQAMTAEIQLEKYRSDPAPGIQPDKLKLQQLQDIVIAAFSDTTLVDISEVCLELPLREYPLDSILIVEFVKRLNSQLGVELQPSTLFDFSNLKELSTSLGEQLKLSESVTEHLHSVTDSSRDSSPIPAIPQRLIEKWTRQQPVQTVKTTQQPVAIIGAHGYFPQARGLDELWQKLAHEVDCIEQIPATRWDWQSYWGDPKNGDKTQVKWGGFINGIDQFDPLFFKMSPKEAELMDPQHRLFLQCTWELLECAGYNPNNLSGEKIGVILGINLNDYAELVASRLRRHDVLQMSGLMHLFAANRLSYLFGFTGPSEVIDTACSSSLVAVHRAVQSIRQDNCEMVVAGGANLIITPKMHLLYSKAGMLAQDGRCKTFSAEANGYVRGEGIAAVLLKPLAKAERDGDHIAGVIIGSSENHGGKANSLTAPNPNSQAKLVVDAFNQAGIDPATISYVECHGTGTALGDPIEINGLKKAFKQLYRERNIVIQPGQCGLGSIKSNIGHLETAAGVAGLCKVLLAMQYSTLPGTLHCKTRNPQIELQDSPFYIVDHTQKWQSPVVNGRERPRRACVSSFGAGGTNAHLIVEQYLSESPAAPQEVCELPIMVVLSAGSEFQLQQYAEKLLHFVTAQQKIDLHALAYTLLTGREAMKHRLAVLVSSVIELKTELVEWLNNRASENCLTGNRDSDYQSVEIFNSDHELATTTNRWLRDGNFTKLAKLWVKGLDFDWQLLFQGNNLGKIVLPTYPFNLQSYWLGEPGDYALGDTVSEGHFRLHPMLHRNTSNLHRQCYRSVFTGNETFLNDHHLATGPVLPAVAYLEMAREALALALAETPGMQAVLQDVVWHRPIIVGQDETDIDVEVSVQVDPQGKLSFSIARIIGQQDQLCCSGHYILHEPEQPETHALPDIIGLMTVAELSAKLLYTSFAQVGLQYGMSHRTLKKIRLGHGQALAEILLPKSMQDSLDQYMIQPGIVDAAFQATNALLWDFSDLPAQPALPFALTEAMVLRPCCQRMFAWIRSVDNTGEHSVNCFDIDLLDESGVVCIRLRGLTTRTFNYQSTADDSQQLVLFQPQWAKLPKLTVSEPTSEMQCQLLLMADGAIDTQQLTSQLSSQYTIQTVQLRKNTVSNAEQYQQHVLIVTELLKSLLSNTHSETMLQLVIVGSPVVGLVEGISALLKTINREQRRLRSQLLELPQLPTATEFSDLLSDGLQLNINHLKWQQQRWYQPLWQQTQPAAWQHNLTTSWMKEAATYVVTGGLGKIGRIICNHLLTKADSVQLVLVGRSELNSASLGQLQELEAKLKHRQSINYRVVDLTDRDGVTALFAELSAVKGIFHCAGTTADRPFTSNSSSDLIEVMLPKTLATENLDLASAELDLDFIALFSSVTAALGNINQSNYALANGYLDGFAGYRNQLFASGQRRGITVSINWSLWQQGGIQVEDSGLQFLRQQFGMSPMPSKVALEVLHLVLTNGMFRLMTIYGNVMQIGTQVVKQQQLSPLSQPARSTKTDSKTVVEKQVISEKSAATELLRQLFAAELKLPAQQIDSATALEKYGIDSILAMTLTQKLEQQFGTLPKTLFFEYHSLNELADFLQQYHGEKIITSNQTVNRQAKQANDTALAMVHGVSERRGFRLATPLVTKPAGNANRTPEPVAIVGLSGRYPGSDDVMAYWKHLSEGKDCIVEVPRDRWRWQDYYSEDRTQSGAHYSRWGGFISGVDQFDPRFFGISPREAEILDPQERLFLQTAWHALEDAGYTRDAVQIPHADDLPGQVGVYVGIMYNEYQLFGAENSLSRQRMGIASSVASIANRVSYFLNVHGPSMTLDTMCSASLTAIHLALQDLQQLRTDLAIAGGVNVTIHPNKYLMLSAGQFISSTGQCQSFGEGGDGYIPGEGVGAVILKRLSEAEQQGNHIYGVLLGSALNHGGKTNGFTVPNPKAQGQLIKRALRNAQITPAQISYVEAHGTGTKLGDPIEIAALNHAFAEGIEQRGQNYCLIGSAKSNIGHCESAAGIAGLTKVLMQLQHQQVVPSLHSQVLNPHIDFASSAFVVNQQLTDWQRPVIDGKEQPRIATISSFGAGGSNANMVIQEYQPSEIRENQINAQQQLSVEPVIVPLSARNPMQLQQKVVELIAFIESRQETLNLHSLAYTLQTGREVMTERLGLIVISVTHLVQQLREYLKGAKDLTDVYSGQVKQNVLSAINQDEDMQLAVERWIASRKLSNLLDLWVKGLQIDWDKFYPKHSPLLISLPGYPFAQERYWVARVADDANLLYTGSIVHPLLQANVSDLKQLCFSSSGALLYRHLTDSATLPQAWSLSLVMAAVQCSGLVLEQVPQLLLSEVEFGGIPDLQLGNIRVALMMVSKDQGVFEIYSSEPENNRDLRNSSTSINKERIWSQGKLLLNHSERQGTLPPTTQEQSLVHKKVHLRERDNALLLVDWLGQVEALLNQFTNSELILASIAELTFQQELPVNGSIMLQYPSETNLLSGYNIYLLDSQERIFAELRGVKTTVVTQVPVADKALRTEREPATNFAHQATVQSADNSIVVVDFSNADLCIQLDSHSAFARKNNVASPLSAVTNRAKPVNIQLPAQQRFESPTPILSKPAAIQLAVLSEATVAQGLPLLQVLDHGAGVFSINLQAGILHDELQQALSDSFAWLSRQDVTVLLIATDPGLGLQGDLSQARTLLQNDLPATIAKQPTIFINRAQSFGAAWLLAASCDWVLYADNGRFSLSDLPLLPAVRQLLAMASPWQELNVTGGEICNARKLADTGWGHYVSKQTELSDQALSLAVNLSEKSPQALVLLHNTLAGPRQQILSALGEQLSVYSVKMSSNATNDRQWQPEVSDLVVETAGHALKLRVTTNASDAESVIKALLDFLNKLKQDDYHSQLLLCSDAPGFLPALTTLQDPQSAAELLQEILACRQRVICMFSGNIVGFAWLIGMAANTVIYPSGASFRLSDPWTTGVGLLLSDALCRRHLGEQHGRMVLFSDGQYSTEQLQLWRPDLLVLPLPAGQQLADKLLRTDCGCYWELTAINVSLLRSPADQSQREPAVAKPEIINLASTVITAALDDQGVAVITMQDEASKNLFTEQIISGLSQAFTLLAERKNCKVVVLTGYDNYFSSGGSKETLKAIQQGQARFTDRKVFALPMECPLPVVAAMQGHAIGAGWMLGMFADLSIFSKQSHYISPYINYGFTPGAGSTRLLPRKLGTSIAGRNLMAGDAITGETLAQASPALLVASRAETLTQALTLAQALAKQFSKSQLRALKKQWQQEVAEELQDGFAQELAMHQQTFVGNEQILGRIEQQFTQQANVNHQVISEAFSTSKKSEQNVAADQLSIQQRARQLLATELHLDPDEIDDHSQFIDLGLDSITAVTWIKNINKQFDLGIEASQVYNYPNLAEFYKLLAQSVVQQAPELYTAPPATPDSFAPVTETLSSLAPLVETTNNNERQQNQPALSALRQLLAEELHLSVSEIEDDAQFIDLGMDSITGVTWMRKVNEHFSIEIEATRIYSYPTLADMHKYLASVTELNEPEKVTASDGKNKLSEQSVIHVAATRPNRALQSIRSLVQKSSASSVAETDGIAIIGMAGQFAMAQDIDSFWQNILDAKNCISEVPEHRWNSAVFYQDKAQPDVGKTNSKWMGVLDDYDKFDPLFFNISPVEAESMDPQQRLFLQTSWHSIEHAGYNPESLADTKVGIFVGCGSGDYQQFSLQQLTAQGFTGGANSILAARIAYYLNFKGPCLSIDTACSSSLVAIASACESLTANSCDMALAGGVYVMSGPAMHIKTAQSGMLSRDGRCFTFDQRANGFVPGEGVGVVLLKRLQQARADNDHIFANIIGWGTNQDGKTNGITSPSAQSQAQLEQQIYRKFAIDPRHIGLIEAHGTGTKLGDPIEVEGLKTAFAQFTDAEHFCALGSVKSNIGHSVAAAGVAGVIKVVQALQQKILPPSINFTQINEHIHLSGSPFYVNTQARPWPLNPANSRMAAVSSFGFSGSNAHLVLEQGGQVTESIDQANKVLGLLAQKFIVPLSAKTEIQLQQSASQLDAFIEANPELLLAELAAGLQIGRAPMIYRLAIVCSSKQQLQKSLSTYLAGADPNTMCVGSVYQACADKKLYTKAFSDQNQTPQQNFMHWLQQGAANKIAEAWCQGMPIDWKALYPLAMPNRVTLPLYPFAKESYWQHDNDALLRLNKASSIPVQLHPLLHRNESDLQRQCYTTTLMGTEWFLTDHKVQGQSLLPGVAYLEMALNAAKHALGELADEQLLQLNQSTWIRSLVVTSSTEIITEITPVADSPSGNLQLEVHIKSTTDVGLQLLFQSNVVVIPVYTPADQNVAELTAKNTGNEISGTMAYQLLQEMGLQYGTSHQGIVRLSGDQKQILAELALPSVVTDTINDYLLHPSIMDSALQSSFALIYGIDTPNTPSLPFSIDSLIVHRSTEQQMLALITREGPQDNSGMVTMNIDLLDVEGRVCVECRGFVTRNTAAHNSAQHNQFDLDFYQQVVAKISNNQLSIAEAVDMEII</sequence>
<feature type="region of interest" description="C-terminal hotdog fold" evidence="11">
    <location>
        <begin position="1384"/>
        <end position="1531"/>
    </location>
</feature>
<feature type="domain" description="Carrier" evidence="13">
    <location>
        <begin position="3806"/>
        <end position="3880"/>
    </location>
</feature>
<dbReference type="CDD" id="cd08953">
    <property type="entry name" value="KR_2_SDR_x"/>
    <property type="match status" value="1"/>
</dbReference>
<dbReference type="InterPro" id="IPR036291">
    <property type="entry name" value="NAD(P)-bd_dom_sf"/>
</dbReference>
<evidence type="ECO:0000313" key="17">
    <source>
        <dbReference type="Proteomes" id="UP001321520"/>
    </source>
</evidence>
<dbReference type="Pfam" id="PF22336">
    <property type="entry name" value="RhiE-like_linker"/>
    <property type="match status" value="3"/>
</dbReference>
<dbReference type="InterPro" id="IPR018201">
    <property type="entry name" value="Ketoacyl_synth_AS"/>
</dbReference>
<dbReference type="SMART" id="SM00822">
    <property type="entry name" value="PKS_KR"/>
    <property type="match status" value="1"/>
</dbReference>
<dbReference type="PROSITE" id="PS50075">
    <property type="entry name" value="CARRIER"/>
    <property type="match status" value="4"/>
</dbReference>
<proteinExistence type="inferred from homology"/>
<feature type="region of interest" description="C-terminal hotdog fold" evidence="11">
    <location>
        <begin position="4810"/>
        <end position="4957"/>
    </location>
</feature>
<dbReference type="Gene3D" id="3.40.50.720">
    <property type="entry name" value="NAD(P)-binding Rossmann-like Domain"/>
    <property type="match status" value="1"/>
</dbReference>
<dbReference type="InterPro" id="IPR050091">
    <property type="entry name" value="PKS_NRPS_Biosynth_Enz"/>
</dbReference>
<evidence type="ECO:0000256" key="2">
    <source>
        <dbReference type="ARBA" id="ARBA00004792"/>
    </source>
</evidence>
<dbReference type="InterPro" id="IPR014031">
    <property type="entry name" value="Ketoacyl_synth_C"/>
</dbReference>
<feature type="active site" description="Proton donor; for dehydratase activity" evidence="11">
    <location>
        <position position="4872"/>
    </location>
</feature>
<evidence type="ECO:0000256" key="4">
    <source>
        <dbReference type="ARBA" id="ARBA00006484"/>
    </source>
</evidence>
<dbReference type="Gene3D" id="3.50.50.60">
    <property type="entry name" value="FAD/NAD(P)-binding domain"/>
    <property type="match status" value="3"/>
</dbReference>
<evidence type="ECO:0000259" key="15">
    <source>
        <dbReference type="PROSITE" id="PS52019"/>
    </source>
</evidence>
<dbReference type="PROSITE" id="PS00012">
    <property type="entry name" value="PHOSPHOPANTETHEINE"/>
    <property type="match status" value="2"/>
</dbReference>
<feature type="domain" description="PKS/mFAS DH" evidence="15">
    <location>
        <begin position="1246"/>
        <end position="1531"/>
    </location>
</feature>
<organism evidence="16 17">
    <name type="scientific">Microbulbifer spongiae</name>
    <dbReference type="NCBI Taxonomy" id="2944933"/>
    <lineage>
        <taxon>Bacteria</taxon>
        <taxon>Pseudomonadati</taxon>
        <taxon>Pseudomonadota</taxon>
        <taxon>Gammaproteobacteria</taxon>
        <taxon>Cellvibrionales</taxon>
        <taxon>Microbulbiferaceae</taxon>
        <taxon>Microbulbifer</taxon>
    </lineage>
</organism>
<feature type="domain" description="Carrier" evidence="13">
    <location>
        <begin position="1993"/>
        <end position="2066"/>
    </location>
</feature>
<keyword evidence="7" id="KW-0597">Phosphoprotein</keyword>
<dbReference type="CDD" id="cd00833">
    <property type="entry name" value="PKS"/>
    <property type="match status" value="3"/>
</dbReference>
<gene>
    <name evidence="16" type="ORF">M8T91_14955</name>
</gene>
<dbReference type="InterPro" id="IPR049900">
    <property type="entry name" value="PKS_mFAS_DH"/>
</dbReference>
<dbReference type="Gene3D" id="3.40.47.10">
    <property type="match status" value="3"/>
</dbReference>
<dbReference type="PROSITE" id="PS00606">
    <property type="entry name" value="KS3_1"/>
    <property type="match status" value="2"/>
</dbReference>
<dbReference type="SMART" id="SM00825">
    <property type="entry name" value="PKS_KS"/>
    <property type="match status" value="3"/>
</dbReference>
<dbReference type="InterPro" id="IPR020806">
    <property type="entry name" value="PKS_PP-bd"/>
</dbReference>
<dbReference type="InterPro" id="IPR036736">
    <property type="entry name" value="ACP-like_sf"/>
</dbReference>
<dbReference type="SMART" id="SM01294">
    <property type="entry name" value="PKS_PP_betabranch"/>
    <property type="match status" value="3"/>
</dbReference>
<evidence type="ECO:0000256" key="1">
    <source>
        <dbReference type="ARBA" id="ARBA00004496"/>
    </source>
</evidence>
<dbReference type="NCBIfam" id="NF005496">
    <property type="entry name" value="PRK07110.1"/>
    <property type="match status" value="1"/>
</dbReference>
<feature type="domain" description="Carrier" evidence="13">
    <location>
        <begin position="497"/>
        <end position="578"/>
    </location>
</feature>
<dbReference type="PANTHER" id="PTHR43775:SF37">
    <property type="entry name" value="SI:DKEY-61P9.11"/>
    <property type="match status" value="1"/>
</dbReference>
<dbReference type="InterPro" id="IPR057326">
    <property type="entry name" value="KR_dom"/>
</dbReference>
<dbReference type="Pfam" id="PF14765">
    <property type="entry name" value="PS-DH"/>
    <property type="match status" value="2"/>
</dbReference>
<dbReference type="SMART" id="SM00826">
    <property type="entry name" value="PKS_DH"/>
    <property type="match status" value="2"/>
</dbReference>
<dbReference type="SUPFAM" id="SSF52096">
    <property type="entry name" value="ClpP/crotonase"/>
    <property type="match status" value="2"/>
</dbReference>
<dbReference type="InterPro" id="IPR029045">
    <property type="entry name" value="ClpP/crotonase-like_dom_sf"/>
</dbReference>
<dbReference type="Pfam" id="PF08659">
    <property type="entry name" value="KR"/>
    <property type="match status" value="1"/>
</dbReference>
<evidence type="ECO:0000259" key="14">
    <source>
        <dbReference type="PROSITE" id="PS52004"/>
    </source>
</evidence>
<comment type="pathway">
    <text evidence="2">Antibiotic biosynthesis.</text>
</comment>
<evidence type="ECO:0000256" key="7">
    <source>
        <dbReference type="ARBA" id="ARBA00022553"/>
    </source>
</evidence>
<feature type="domain" description="Ketosynthase family 3 (KS3)" evidence="14">
    <location>
        <begin position="4050"/>
        <end position="4473"/>
    </location>
</feature>
<dbReference type="InterPro" id="IPR054514">
    <property type="entry name" value="RhiE-like_linker"/>
</dbReference>
<dbReference type="InterPro" id="IPR020807">
    <property type="entry name" value="PKS_DH"/>
</dbReference>
<dbReference type="SUPFAM" id="SSF51905">
    <property type="entry name" value="FAD/NAD(P)-binding domain"/>
    <property type="match status" value="1"/>
</dbReference>
<dbReference type="InterPro" id="IPR036188">
    <property type="entry name" value="FAD/NAD-bd_sf"/>
</dbReference>
<dbReference type="SUPFAM" id="SSF47336">
    <property type="entry name" value="ACP-like"/>
    <property type="match status" value="4"/>
</dbReference>
<dbReference type="InterPro" id="IPR014030">
    <property type="entry name" value="Ketoacyl_synth_N"/>
</dbReference>
<keyword evidence="6" id="KW-0963">Cytoplasm</keyword>
<dbReference type="PROSITE" id="PS00166">
    <property type="entry name" value="ENOYL_COA_HYDRATASE"/>
    <property type="match status" value="1"/>
</dbReference>
<dbReference type="Pfam" id="PF02801">
    <property type="entry name" value="Ketoacyl-synt_C"/>
    <property type="match status" value="3"/>
</dbReference>
<feature type="region of interest" description="N-terminal hotdog fold" evidence="11">
    <location>
        <begin position="4670"/>
        <end position="4797"/>
    </location>
</feature>
<dbReference type="Gene3D" id="3.90.226.10">
    <property type="entry name" value="2-enoyl-CoA Hydratase, Chain A, domain 1"/>
    <property type="match status" value="1"/>
</dbReference>
<evidence type="ECO:0000313" key="16">
    <source>
        <dbReference type="EMBL" id="WKD49181.1"/>
    </source>
</evidence>